<reference evidence="1 2" key="1">
    <citation type="journal article" date="2009" name="BMC Genomics">
        <title>Comparative genomics of the emerging human pathogen Photorhabdus asymbiotica with the insect pathogen Photorhabdus luminescens.</title>
        <authorList>
            <person name="Wilkinson P."/>
            <person name="Waterfield N.R."/>
            <person name="Crossman L."/>
            <person name="Corton C."/>
            <person name="Sanchez-Contreras M."/>
            <person name="Vlisidou I."/>
            <person name="Barron A."/>
            <person name="Bignell A."/>
            <person name="Clark L."/>
            <person name="Ormond D."/>
            <person name="Mayho M."/>
            <person name="Bason N."/>
            <person name="Smith F."/>
            <person name="Simmonds M."/>
            <person name="Churcher C."/>
            <person name="Harris D."/>
            <person name="Thompson N.R."/>
            <person name="Quail M."/>
            <person name="Parkhill J."/>
            <person name="ffrench-Constant R.H."/>
        </authorList>
    </citation>
    <scope>NUCLEOTIDE SEQUENCE [LARGE SCALE GENOMIC DNA]</scope>
    <source>
        <strain evidence="2">ATCC 43949 / 3105-77</strain>
    </source>
</reference>
<organism evidence="1 2">
    <name type="scientific">Photorhabdus asymbiotica subsp. asymbiotica (strain ATCC 43949 / 3105-77)</name>
    <name type="common">Xenorhabdus luminescens (strain 2)</name>
    <dbReference type="NCBI Taxonomy" id="553480"/>
    <lineage>
        <taxon>Bacteria</taxon>
        <taxon>Pseudomonadati</taxon>
        <taxon>Pseudomonadota</taxon>
        <taxon>Gammaproteobacteria</taxon>
        <taxon>Enterobacterales</taxon>
        <taxon>Morganellaceae</taxon>
        <taxon>Photorhabdus</taxon>
    </lineage>
</organism>
<proteinExistence type="predicted"/>
<protein>
    <submittedName>
        <fullName evidence="1">Uncharacterized protein</fullName>
    </submittedName>
</protein>
<sequence>MFFIRIKDRLNLVQINHQETICIAHFVLLLIPK</sequence>
<evidence type="ECO:0000313" key="1">
    <source>
        <dbReference type="EMBL" id="CAQ85574.1"/>
    </source>
</evidence>
<dbReference type="AlphaFoldDB" id="C7BJP9"/>
<gene>
    <name evidence="1" type="ordered locus">PAU_03486</name>
</gene>
<dbReference type="Proteomes" id="UP000002747">
    <property type="component" value="Chromosome"/>
</dbReference>
<evidence type="ECO:0000313" key="2">
    <source>
        <dbReference type="Proteomes" id="UP000002747"/>
    </source>
</evidence>
<name>C7BJP9_PHOAA</name>
<dbReference type="EMBL" id="FM162591">
    <property type="protein sequence ID" value="CAQ85574.1"/>
    <property type="molecule type" value="Genomic_DNA"/>
</dbReference>
<dbReference type="KEGG" id="pay:PAU_03486"/>
<dbReference type="STRING" id="291112.PAU_03486"/>
<accession>C7BJP9</accession>